<dbReference type="NCBIfam" id="NF033656">
    <property type="entry name" value="DMQ_monoox_COQ7"/>
    <property type="match status" value="1"/>
</dbReference>
<evidence type="ECO:0000313" key="10">
    <source>
        <dbReference type="EMBL" id="QGO05046.1"/>
    </source>
</evidence>
<keyword evidence="6 9" id="KW-0408">Iron</keyword>
<comment type="similarity">
    <text evidence="9">Belongs to the COQ7 family.</text>
</comment>
<reference evidence="10 11" key="1">
    <citation type="submission" date="2019-04" db="EMBL/GenBank/DDBJ databases">
        <title>Complete genome sequencing of Piscirickettsia salmonis strain Psal-009.</title>
        <authorList>
            <person name="Schober I."/>
            <person name="Bunk B."/>
            <person name="Sproer C."/>
            <person name="Carril G.P."/>
            <person name="Riedel T."/>
            <person name="Flores-Herrera P.A."/>
            <person name="Nourdin-Galindo G."/>
            <person name="Marshall S.H."/>
            <person name="Overmann J."/>
        </authorList>
    </citation>
    <scope>NUCLEOTIDE SEQUENCE [LARGE SCALE GENOMIC DNA]</scope>
    <source>
        <strain evidence="10 11">Psal-009</strain>
    </source>
</reference>
<dbReference type="PANTHER" id="PTHR11237:SF4">
    <property type="entry name" value="5-DEMETHOXYUBIQUINONE HYDROXYLASE, MITOCHONDRIAL"/>
    <property type="match status" value="1"/>
</dbReference>
<evidence type="ECO:0000256" key="3">
    <source>
        <dbReference type="ARBA" id="ARBA00022688"/>
    </source>
</evidence>
<evidence type="ECO:0000256" key="8">
    <source>
        <dbReference type="ARBA" id="ARBA00023136"/>
    </source>
</evidence>
<dbReference type="Pfam" id="PF03232">
    <property type="entry name" value="COQ7"/>
    <property type="match status" value="1"/>
</dbReference>
<evidence type="ECO:0000256" key="2">
    <source>
        <dbReference type="ARBA" id="ARBA00022475"/>
    </source>
</evidence>
<evidence type="ECO:0000256" key="5">
    <source>
        <dbReference type="ARBA" id="ARBA00023002"/>
    </source>
</evidence>
<evidence type="ECO:0000256" key="9">
    <source>
        <dbReference type="HAMAP-Rule" id="MF_01658"/>
    </source>
</evidence>
<keyword evidence="4 9" id="KW-0479">Metal-binding</keyword>
<keyword evidence="7 9" id="KW-0503">Monooxygenase</keyword>
<dbReference type="EMBL" id="CP038908">
    <property type="protein sequence ID" value="QGO05046.1"/>
    <property type="molecule type" value="Genomic_DNA"/>
</dbReference>
<dbReference type="GO" id="GO:0046872">
    <property type="term" value="F:metal ion binding"/>
    <property type="evidence" value="ECO:0007669"/>
    <property type="project" value="UniProtKB-KW"/>
</dbReference>
<keyword evidence="11" id="KW-1185">Reference proteome</keyword>
<sequence>MIKLKPSNHHRSVKLYIMKKRHYSRIDRLIQAFDNSLRTLTLIPQSSRPNPASNTVMATELNETEKKHIAGLMRINHTGEICAQALYQAQALTAKNPAIQQTMRHASIEENDHLNWCASRLQALESHTSYLTPLWYSASFAIGTMAGLAGDHWSLGFVAETEDQVTHHLEQHLHQISEKDTKTRAILSQMVIDEKQHAEQARNQGGKKLPWPIRLGMQLTAKVMTTTAYRI</sequence>
<dbReference type="InterPro" id="IPR009078">
    <property type="entry name" value="Ferritin-like_SF"/>
</dbReference>
<comment type="subcellular location">
    <subcellularLocation>
        <location evidence="9">Cell membrane</location>
        <topology evidence="9">Peripheral membrane protein</topology>
    </subcellularLocation>
</comment>
<keyword evidence="2 9" id="KW-1003">Cell membrane</keyword>
<dbReference type="Gene3D" id="1.20.1260.10">
    <property type="match status" value="1"/>
</dbReference>
<dbReference type="GO" id="GO:0008682">
    <property type="term" value="F:3-demethoxyubiquinol 3-hydroxylase activity"/>
    <property type="evidence" value="ECO:0007669"/>
    <property type="project" value="UniProtKB-EC"/>
</dbReference>
<comment type="cofactor">
    <cofactor evidence="9">
        <name>Fe cation</name>
        <dbReference type="ChEBI" id="CHEBI:24875"/>
    </cofactor>
    <text evidence="9">Binds 2 iron ions per subunit.</text>
</comment>
<proteinExistence type="inferred from homology"/>
<evidence type="ECO:0000256" key="4">
    <source>
        <dbReference type="ARBA" id="ARBA00022723"/>
    </source>
</evidence>
<feature type="binding site" evidence="9">
    <location>
        <position position="194"/>
    </location>
    <ligand>
        <name>Fe cation</name>
        <dbReference type="ChEBI" id="CHEBI:24875"/>
        <label>2</label>
    </ligand>
</feature>
<dbReference type="InterPro" id="IPR011566">
    <property type="entry name" value="Ubq_synth_Coq7"/>
</dbReference>
<dbReference type="Proteomes" id="UP000422232">
    <property type="component" value="Chromosome"/>
</dbReference>
<keyword evidence="5 9" id="KW-0560">Oxidoreductase</keyword>
<comment type="function">
    <text evidence="9">Catalyzes the hydroxylation of 2-nonaprenyl-3-methyl-6-methoxy-1,4-benzoquinol during ubiquinone biosynthesis.</text>
</comment>
<dbReference type="PANTHER" id="PTHR11237">
    <property type="entry name" value="COENZYME Q10 BIOSYNTHESIS PROTEIN 7"/>
    <property type="match status" value="1"/>
</dbReference>
<feature type="binding site" evidence="9">
    <location>
        <position position="113"/>
    </location>
    <ligand>
        <name>Fe cation</name>
        <dbReference type="ChEBI" id="CHEBI:24875"/>
        <label>1</label>
    </ligand>
</feature>
<dbReference type="HAMAP" id="MF_01658">
    <property type="entry name" value="COQ7"/>
    <property type="match status" value="1"/>
</dbReference>
<organism evidence="10 11">
    <name type="scientific">Piscirickettsia salmonis</name>
    <dbReference type="NCBI Taxonomy" id="1238"/>
    <lineage>
        <taxon>Bacteria</taxon>
        <taxon>Pseudomonadati</taxon>
        <taxon>Pseudomonadota</taxon>
        <taxon>Gammaproteobacteria</taxon>
        <taxon>Thiotrichales</taxon>
        <taxon>Piscirickettsiaceae</taxon>
        <taxon>Piscirickettsia</taxon>
    </lineage>
</organism>
<dbReference type="AlphaFoldDB" id="A0A9Q6PXY6"/>
<protein>
    <recommendedName>
        <fullName evidence="9">3-demethoxyubiquinol 3-hydroxylase</fullName>
        <shortName evidence="9">DMQ hydroxylase</shortName>
        <ecNumber evidence="9">1.14.99.60</ecNumber>
    </recommendedName>
    <alternativeName>
        <fullName evidence="9">2-nonaprenyl-3-methyl-6-methoxy-1,4-benzoquinol hydroxylase</fullName>
    </alternativeName>
</protein>
<feature type="binding site" evidence="9">
    <location>
        <position position="162"/>
    </location>
    <ligand>
        <name>Fe cation</name>
        <dbReference type="ChEBI" id="CHEBI:24875"/>
        <label>2</label>
    </ligand>
</feature>
<comment type="pathway">
    <text evidence="1 9">Cofactor biosynthesis; ubiquinone biosynthesis.</text>
</comment>
<name>A0A9Q6PXY6_PISSA</name>
<keyword evidence="3 9" id="KW-0831">Ubiquinone biosynthesis</keyword>
<evidence type="ECO:0000256" key="7">
    <source>
        <dbReference type="ARBA" id="ARBA00023033"/>
    </source>
</evidence>
<dbReference type="CDD" id="cd01042">
    <property type="entry name" value="DMQH"/>
    <property type="match status" value="1"/>
</dbReference>
<dbReference type="GO" id="GO:0006744">
    <property type="term" value="P:ubiquinone biosynthetic process"/>
    <property type="evidence" value="ECO:0007669"/>
    <property type="project" value="UniProtKB-UniRule"/>
</dbReference>
<evidence type="ECO:0000256" key="1">
    <source>
        <dbReference type="ARBA" id="ARBA00004749"/>
    </source>
</evidence>
<comment type="catalytic activity">
    <reaction evidence="9">
        <text>a 5-methoxy-2-methyl-3-(all-trans-polyprenyl)benzene-1,4-diol + AH2 + O2 = a 3-demethylubiquinol + A + H2O</text>
        <dbReference type="Rhea" id="RHEA:50908"/>
        <dbReference type="Rhea" id="RHEA-COMP:10859"/>
        <dbReference type="Rhea" id="RHEA-COMP:10914"/>
        <dbReference type="ChEBI" id="CHEBI:13193"/>
        <dbReference type="ChEBI" id="CHEBI:15377"/>
        <dbReference type="ChEBI" id="CHEBI:15379"/>
        <dbReference type="ChEBI" id="CHEBI:17499"/>
        <dbReference type="ChEBI" id="CHEBI:84167"/>
        <dbReference type="ChEBI" id="CHEBI:84422"/>
        <dbReference type="EC" id="1.14.99.60"/>
    </reaction>
</comment>
<gene>
    <name evidence="9 10" type="primary">coq7</name>
    <name evidence="10" type="ORF">Psal009_00926</name>
</gene>
<accession>A0A9Q6PXY6</accession>
<feature type="binding site" evidence="9">
    <location>
        <position position="80"/>
    </location>
    <ligand>
        <name>Fe cation</name>
        <dbReference type="ChEBI" id="CHEBI:24875"/>
        <label>1</label>
    </ligand>
</feature>
<dbReference type="InterPro" id="IPR012347">
    <property type="entry name" value="Ferritin-like"/>
</dbReference>
<dbReference type="GO" id="GO:0005886">
    <property type="term" value="C:plasma membrane"/>
    <property type="evidence" value="ECO:0007669"/>
    <property type="project" value="UniProtKB-SubCell"/>
</dbReference>
<feature type="binding site" evidence="9">
    <location>
        <position position="110"/>
    </location>
    <ligand>
        <name>Fe cation</name>
        <dbReference type="ChEBI" id="CHEBI:24875"/>
        <label>1</label>
    </ligand>
</feature>
<dbReference type="EC" id="1.14.99.60" evidence="9"/>
<keyword evidence="8 9" id="KW-0472">Membrane</keyword>
<evidence type="ECO:0000256" key="6">
    <source>
        <dbReference type="ARBA" id="ARBA00023004"/>
    </source>
</evidence>
<dbReference type="SUPFAM" id="SSF47240">
    <property type="entry name" value="Ferritin-like"/>
    <property type="match status" value="1"/>
</dbReference>
<evidence type="ECO:0000313" key="11">
    <source>
        <dbReference type="Proteomes" id="UP000422232"/>
    </source>
</evidence>
<feature type="binding site" evidence="9">
    <location>
        <position position="194"/>
    </location>
    <ligand>
        <name>Fe cation</name>
        <dbReference type="ChEBI" id="CHEBI:24875"/>
        <label>1</label>
    </ligand>
</feature>
<feature type="binding site" evidence="9">
    <location>
        <position position="197"/>
    </location>
    <ligand>
        <name>Fe cation</name>
        <dbReference type="ChEBI" id="CHEBI:24875"/>
        <label>2</label>
    </ligand>
</feature>
<feature type="binding site" evidence="9">
    <location>
        <position position="110"/>
    </location>
    <ligand>
        <name>Fe cation</name>
        <dbReference type="ChEBI" id="CHEBI:24875"/>
        <label>2</label>
    </ligand>
</feature>
<dbReference type="InterPro" id="IPR047809">
    <property type="entry name" value="COQ7_proteobact"/>
</dbReference>